<dbReference type="EnsemblPlants" id="PNT66847">
    <property type="protein sequence ID" value="PNT66847"/>
    <property type="gene ID" value="BRADI_3g17580v3"/>
</dbReference>
<reference evidence="2 3" key="1">
    <citation type="journal article" date="2010" name="Nature">
        <title>Genome sequencing and analysis of the model grass Brachypodium distachyon.</title>
        <authorList>
            <consortium name="International Brachypodium Initiative"/>
        </authorList>
    </citation>
    <scope>NUCLEOTIDE SEQUENCE [LARGE SCALE GENOMIC DNA]</scope>
    <source>
        <strain evidence="2">Bd21</strain>
        <strain evidence="3">cv. Bd21</strain>
    </source>
</reference>
<dbReference type="OrthoDB" id="588113at2759"/>
<evidence type="ECO:0000313" key="4">
    <source>
        <dbReference type="Proteomes" id="UP000008810"/>
    </source>
</evidence>
<dbReference type="InterPro" id="IPR055357">
    <property type="entry name" value="LRR_At1g61320_AtMIF1"/>
</dbReference>
<dbReference type="SMART" id="SM00256">
    <property type="entry name" value="FBOX"/>
    <property type="match status" value="1"/>
</dbReference>
<reference evidence="2" key="2">
    <citation type="submission" date="2017-06" db="EMBL/GenBank/DDBJ databases">
        <title>WGS assembly of Brachypodium distachyon.</title>
        <authorList>
            <consortium name="The International Brachypodium Initiative"/>
            <person name="Lucas S."/>
            <person name="Harmon-Smith M."/>
            <person name="Lail K."/>
            <person name="Tice H."/>
            <person name="Grimwood J."/>
            <person name="Bruce D."/>
            <person name="Barry K."/>
            <person name="Shu S."/>
            <person name="Lindquist E."/>
            <person name="Wang M."/>
            <person name="Pitluck S."/>
            <person name="Vogel J.P."/>
            <person name="Garvin D.F."/>
            <person name="Mockler T.C."/>
            <person name="Schmutz J."/>
            <person name="Rokhsar D."/>
            <person name="Bevan M.W."/>
        </authorList>
    </citation>
    <scope>NUCLEOTIDE SEQUENCE</scope>
    <source>
        <strain evidence="2">Bd21</strain>
    </source>
</reference>
<dbReference type="InterPro" id="IPR032675">
    <property type="entry name" value="LRR_dom_sf"/>
</dbReference>
<dbReference type="EMBL" id="CM000882">
    <property type="protein sequence ID" value="PNT66848.1"/>
    <property type="molecule type" value="Genomic_DNA"/>
</dbReference>
<dbReference type="RefSeq" id="XP_010234439.1">
    <property type="nucleotide sequence ID" value="XM_010236137.3"/>
</dbReference>
<dbReference type="AlphaFoldDB" id="I1I1T2"/>
<dbReference type="SUPFAM" id="SSF81383">
    <property type="entry name" value="F-box domain"/>
    <property type="match status" value="1"/>
</dbReference>
<dbReference type="GeneID" id="100821819"/>
<protein>
    <recommendedName>
        <fullName evidence="1">F-box domain-containing protein</fullName>
    </recommendedName>
</protein>
<dbReference type="Pfam" id="PF23622">
    <property type="entry name" value="LRR_At1g61320_AtMIF1"/>
    <property type="match status" value="1"/>
</dbReference>
<dbReference type="Gene3D" id="3.80.10.10">
    <property type="entry name" value="Ribonuclease Inhibitor"/>
    <property type="match status" value="1"/>
</dbReference>
<dbReference type="RefSeq" id="XP_003571515.1">
    <property type="nucleotide sequence ID" value="XM_003571467.4"/>
</dbReference>
<evidence type="ECO:0000313" key="3">
    <source>
        <dbReference type="EnsemblPlants" id="PNT66847"/>
    </source>
</evidence>
<dbReference type="SUPFAM" id="SSF52047">
    <property type="entry name" value="RNI-like"/>
    <property type="match status" value="1"/>
</dbReference>
<dbReference type="HOGENOM" id="CLU_003068_0_0_1"/>
<name>I1I1T2_BRADI</name>
<dbReference type="EMBL" id="CM000882">
    <property type="protein sequence ID" value="PNT66851.1"/>
    <property type="molecule type" value="Genomic_DNA"/>
</dbReference>
<dbReference type="Gramene" id="PNT66848">
    <property type="protein sequence ID" value="PNT66848"/>
    <property type="gene ID" value="BRADI_3g17580v3"/>
</dbReference>
<dbReference type="PANTHER" id="PTHR34223:SF14">
    <property type="entry name" value="OS08G0149100 PROTEIN"/>
    <property type="match status" value="1"/>
</dbReference>
<dbReference type="InterPro" id="IPR001810">
    <property type="entry name" value="F-box_dom"/>
</dbReference>
<dbReference type="EnsemblPlants" id="PNT66848">
    <property type="protein sequence ID" value="PNT66848"/>
    <property type="gene ID" value="BRADI_3g17580v3"/>
</dbReference>
<dbReference type="eggNOG" id="ENOG502RYTW">
    <property type="taxonomic scope" value="Eukaryota"/>
</dbReference>
<sequence length="409" mass="46403">MSRRKRHTSDDDWISTLPDELLHHIMSFLQAREAVHTCLLSRRWQNVWPSVRFLNMDAAKFASLAQFKKFVDNFLLHRCCTSLDTLWLRIIYDDSGSSYFSDYSQIQPWVCHALRSNVQVLGIVHPFMAPSPLIIEGTFNSAHLKKLHLCRFEIIDAFVSKLSSGCLALEELELIHCDICVTEFSSTTLKRLTVTDSHFTIWGWHGDLLIDMPNLVSLCIKKLPVSNPYLVDVSSLETATIYLDKYSFKNSDTHCNVLSALSNAASLESLYLTVHNKIAIKVLARDVLRCGTLGNLRTLSLGEWCLGTDCSALLHLLRRSPKIEKLILNLTDYGASNYDHPKHNADAEANSACNERETPFSCGSLKKILINCPRGDKRADTVARILFANITSKPELQINPSKRRHVRRF</sequence>
<dbReference type="EnsemblPlants" id="PNT66851">
    <property type="protein sequence ID" value="PNT66851"/>
    <property type="gene ID" value="BRADI_3g17580v3"/>
</dbReference>
<dbReference type="KEGG" id="bdi:100821819"/>
<dbReference type="EnsemblPlants" id="PNT66849">
    <property type="protein sequence ID" value="PNT66849"/>
    <property type="gene ID" value="BRADI_3g17580v3"/>
</dbReference>
<dbReference type="Gramene" id="PNT66851">
    <property type="protein sequence ID" value="PNT66851"/>
    <property type="gene ID" value="BRADI_3g17580v3"/>
</dbReference>
<accession>I1I1T2</accession>
<dbReference type="EMBL" id="CM000882">
    <property type="protein sequence ID" value="PNT66847.1"/>
    <property type="molecule type" value="Genomic_DNA"/>
</dbReference>
<dbReference type="InterPro" id="IPR053781">
    <property type="entry name" value="F-box_AtFBL13-like"/>
</dbReference>
<dbReference type="EMBL" id="CM000882">
    <property type="protein sequence ID" value="PNT66849.1"/>
    <property type="molecule type" value="Genomic_DNA"/>
</dbReference>
<dbReference type="OMA" id="YCEAIPI"/>
<evidence type="ECO:0000313" key="2">
    <source>
        <dbReference type="EMBL" id="PNT66851.1"/>
    </source>
</evidence>
<dbReference type="EnsemblPlants" id="PNT66850">
    <property type="protein sequence ID" value="PNT66850"/>
    <property type="gene ID" value="BRADI_3g17580v3"/>
</dbReference>
<dbReference type="InterPro" id="IPR036047">
    <property type="entry name" value="F-box-like_dom_sf"/>
</dbReference>
<keyword evidence="4" id="KW-1185">Reference proteome</keyword>
<dbReference type="PROSITE" id="PS50181">
    <property type="entry name" value="FBOX"/>
    <property type="match status" value="1"/>
</dbReference>
<dbReference type="PANTHER" id="PTHR34223">
    <property type="entry name" value="OS11G0201299 PROTEIN"/>
    <property type="match status" value="1"/>
</dbReference>
<dbReference type="Pfam" id="PF00646">
    <property type="entry name" value="F-box"/>
    <property type="match status" value="1"/>
</dbReference>
<feature type="domain" description="F-box" evidence="1">
    <location>
        <begin position="11"/>
        <end position="47"/>
    </location>
</feature>
<dbReference type="CDD" id="cd22160">
    <property type="entry name" value="F-box_AtFBL13-like"/>
    <property type="match status" value="1"/>
</dbReference>
<dbReference type="Proteomes" id="UP000008810">
    <property type="component" value="Chromosome 3"/>
</dbReference>
<dbReference type="Gramene" id="PNT66850">
    <property type="protein sequence ID" value="PNT66850"/>
    <property type="gene ID" value="BRADI_3g17580v3"/>
</dbReference>
<proteinExistence type="predicted"/>
<organism evidence="2">
    <name type="scientific">Brachypodium distachyon</name>
    <name type="common">Purple false brome</name>
    <name type="synonym">Trachynia distachya</name>
    <dbReference type="NCBI Taxonomy" id="15368"/>
    <lineage>
        <taxon>Eukaryota</taxon>
        <taxon>Viridiplantae</taxon>
        <taxon>Streptophyta</taxon>
        <taxon>Embryophyta</taxon>
        <taxon>Tracheophyta</taxon>
        <taxon>Spermatophyta</taxon>
        <taxon>Magnoliopsida</taxon>
        <taxon>Liliopsida</taxon>
        <taxon>Poales</taxon>
        <taxon>Poaceae</taxon>
        <taxon>BOP clade</taxon>
        <taxon>Pooideae</taxon>
        <taxon>Stipodae</taxon>
        <taxon>Brachypodieae</taxon>
        <taxon>Brachypodium</taxon>
    </lineage>
</organism>
<dbReference type="EMBL" id="CM000882">
    <property type="protein sequence ID" value="PNT66850.1"/>
    <property type="molecule type" value="Genomic_DNA"/>
</dbReference>
<dbReference type="Gramene" id="PNT66849">
    <property type="protein sequence ID" value="PNT66849"/>
    <property type="gene ID" value="BRADI_3g17580v3"/>
</dbReference>
<dbReference type="Gramene" id="PNT66847">
    <property type="protein sequence ID" value="PNT66847"/>
    <property type="gene ID" value="BRADI_3g17580v3"/>
</dbReference>
<evidence type="ECO:0000259" key="1">
    <source>
        <dbReference type="PROSITE" id="PS50181"/>
    </source>
</evidence>
<dbReference type="Gene3D" id="1.20.1280.50">
    <property type="match status" value="1"/>
</dbReference>
<reference evidence="3" key="3">
    <citation type="submission" date="2018-08" db="UniProtKB">
        <authorList>
            <consortium name="EnsemblPlants"/>
        </authorList>
    </citation>
    <scope>IDENTIFICATION</scope>
    <source>
        <strain evidence="3">cv. Bd21</strain>
    </source>
</reference>
<dbReference type="InterPro" id="IPR053197">
    <property type="entry name" value="F-box_SCFL_complex_component"/>
</dbReference>
<gene>
    <name evidence="3" type="primary">LOC100821819</name>
    <name evidence="2" type="ORF">BRADI_3g17580v3</name>
</gene>